<dbReference type="EMBL" id="BAAAUX010000010">
    <property type="protein sequence ID" value="GAA2783992.1"/>
    <property type="molecule type" value="Genomic_DNA"/>
</dbReference>
<feature type="region of interest" description="Disordered" evidence="1">
    <location>
        <begin position="1"/>
        <end position="81"/>
    </location>
</feature>
<dbReference type="Proteomes" id="UP001500979">
    <property type="component" value="Unassembled WGS sequence"/>
</dbReference>
<feature type="compositionally biased region" description="Basic and acidic residues" evidence="1">
    <location>
        <begin position="18"/>
        <end position="30"/>
    </location>
</feature>
<feature type="compositionally biased region" description="Basic residues" evidence="1">
    <location>
        <begin position="71"/>
        <end position="81"/>
    </location>
</feature>
<evidence type="ECO:0000313" key="2">
    <source>
        <dbReference type="EMBL" id="GAA2783992.1"/>
    </source>
</evidence>
<accession>A0ABN3V8W8</accession>
<keyword evidence="3" id="KW-1185">Reference proteome</keyword>
<organism evidence="2 3">
    <name type="scientific">Saccharopolyspora taberi</name>
    <dbReference type="NCBI Taxonomy" id="60895"/>
    <lineage>
        <taxon>Bacteria</taxon>
        <taxon>Bacillati</taxon>
        <taxon>Actinomycetota</taxon>
        <taxon>Actinomycetes</taxon>
        <taxon>Pseudonocardiales</taxon>
        <taxon>Pseudonocardiaceae</taxon>
        <taxon>Saccharopolyspora</taxon>
    </lineage>
</organism>
<sequence>MQSPVPHSGQRLGGRQARAVDEEEHRDGDGYRAVQADRGNTLRRKQYGRGRTDDNGENVGIGSNSSERTRNGGHKKSFPEK</sequence>
<protein>
    <submittedName>
        <fullName evidence="2">Uncharacterized protein</fullName>
    </submittedName>
</protein>
<comment type="caution">
    <text evidence="2">The sequence shown here is derived from an EMBL/GenBank/DDBJ whole genome shotgun (WGS) entry which is preliminary data.</text>
</comment>
<gene>
    <name evidence="2" type="ORF">GCM10010470_17550</name>
</gene>
<evidence type="ECO:0000256" key="1">
    <source>
        <dbReference type="SAM" id="MobiDB-lite"/>
    </source>
</evidence>
<evidence type="ECO:0000313" key="3">
    <source>
        <dbReference type="Proteomes" id="UP001500979"/>
    </source>
</evidence>
<proteinExistence type="predicted"/>
<name>A0ABN3V8W8_9PSEU</name>
<reference evidence="2 3" key="1">
    <citation type="journal article" date="2019" name="Int. J. Syst. Evol. Microbiol.">
        <title>The Global Catalogue of Microorganisms (GCM) 10K type strain sequencing project: providing services to taxonomists for standard genome sequencing and annotation.</title>
        <authorList>
            <consortium name="The Broad Institute Genomics Platform"/>
            <consortium name="The Broad Institute Genome Sequencing Center for Infectious Disease"/>
            <person name="Wu L."/>
            <person name="Ma J."/>
        </authorList>
    </citation>
    <scope>NUCLEOTIDE SEQUENCE [LARGE SCALE GENOMIC DNA]</scope>
    <source>
        <strain evidence="2 3">JCM 9383</strain>
    </source>
</reference>